<dbReference type="EMBL" id="CP091511">
    <property type="protein sequence ID" value="UOO90406.1"/>
    <property type="molecule type" value="Genomic_DNA"/>
</dbReference>
<comment type="subunit">
    <text evidence="4">Homotetramer.</text>
</comment>
<evidence type="ECO:0000256" key="1">
    <source>
        <dbReference type="ARBA" id="ARBA00009924"/>
    </source>
</evidence>
<dbReference type="PANTHER" id="PTHR34383:SF1">
    <property type="entry name" value="ADP-POLYPHOSPHATE PHOSPHOTRANSFERASE"/>
    <property type="match status" value="1"/>
</dbReference>
<gene>
    <name evidence="6" type="primary">ppk2</name>
    <name evidence="6" type="ORF">LVJ82_05360</name>
</gene>
<keyword evidence="7" id="KW-1185">Reference proteome</keyword>
<keyword evidence="3 4" id="KW-0418">Kinase</keyword>
<dbReference type="InterPro" id="IPR027417">
    <property type="entry name" value="P-loop_NTPase"/>
</dbReference>
<evidence type="ECO:0000256" key="3">
    <source>
        <dbReference type="ARBA" id="ARBA00022777"/>
    </source>
</evidence>
<accession>A0ABY4E3R5</accession>
<evidence type="ECO:0000256" key="4">
    <source>
        <dbReference type="RuleBase" id="RU369062"/>
    </source>
</evidence>
<dbReference type="SUPFAM" id="SSF52540">
    <property type="entry name" value="P-loop containing nucleoside triphosphate hydrolases"/>
    <property type="match status" value="1"/>
</dbReference>
<evidence type="ECO:0000313" key="7">
    <source>
        <dbReference type="Proteomes" id="UP000832011"/>
    </source>
</evidence>
<comment type="similarity">
    <text evidence="1 4">Belongs to the polyphosphate kinase 2 (PPK2) family. Class I subfamily.</text>
</comment>
<comment type="function">
    <text evidence="4">Uses inorganic polyphosphate (polyP) as a donor to convert GDP to GTP or ADP to ATP.</text>
</comment>
<dbReference type="PIRSF" id="PIRSF028756">
    <property type="entry name" value="PPK2_prd"/>
    <property type="match status" value="1"/>
</dbReference>
<dbReference type="InterPro" id="IPR016898">
    <property type="entry name" value="Polyphosphate_phosphotransfera"/>
</dbReference>
<evidence type="ECO:0000259" key="5">
    <source>
        <dbReference type="Pfam" id="PF03976"/>
    </source>
</evidence>
<evidence type="ECO:0000313" key="6">
    <source>
        <dbReference type="EMBL" id="UOO90406.1"/>
    </source>
</evidence>
<keyword evidence="2 4" id="KW-0808">Transferase</keyword>
<protein>
    <recommendedName>
        <fullName evidence="4">ADP/GDP-polyphosphate phosphotransferase</fullName>
        <ecNumber evidence="4">2.7.4.-</ecNumber>
    </recommendedName>
    <alternativeName>
        <fullName evidence="4">Polyphosphate kinase PPK2</fullName>
    </alternativeName>
</protein>
<dbReference type="InterPro" id="IPR022488">
    <property type="entry name" value="PPK2-related"/>
</dbReference>
<evidence type="ECO:0000256" key="2">
    <source>
        <dbReference type="ARBA" id="ARBA00022679"/>
    </source>
</evidence>
<dbReference type="NCBIfam" id="TIGR03707">
    <property type="entry name" value="PPK2_P_aer"/>
    <property type="match status" value="1"/>
</dbReference>
<dbReference type="RefSeq" id="WP_058355715.1">
    <property type="nucleotide sequence ID" value="NZ_CABKVG010000008.1"/>
</dbReference>
<feature type="domain" description="Polyphosphate kinase-2-related" evidence="5">
    <location>
        <begin position="60"/>
        <end position="285"/>
    </location>
</feature>
<dbReference type="Proteomes" id="UP000832011">
    <property type="component" value="Chromosome"/>
</dbReference>
<dbReference type="Pfam" id="PF03976">
    <property type="entry name" value="PPK2"/>
    <property type="match status" value="1"/>
</dbReference>
<sequence>MADDKLKHTPINPNAEDETVELAEALPIFTQQVLHAEGETSAEDANSAPLPASYPYKTRMSRRVYEHDKQLLQIELLKVQSWVKETGQRIVCLFEGRDAAGKGGTIKRFMEHLNPRGARVVALEKPNEVELGQWYFQRYIEHLPTAGEIVLFDRSWYNRAGVERVMGFCEPQQYLQFMRQTPDLERMLVNDGIHLFKFWFSVSREEQLRRFISRRDDPLKHWKLSPIDIQSLDRWDEYTEAKNQMFFHTHTGDAPWTVIKSDDKKRARLNCIRHFLHRLDYPDKNLKAIRATDDKIVLVPNAQRKSGSLDSEQD</sequence>
<organism evidence="6 7">
    <name type="scientific">Vitreoscilla massiliensis</name>
    <dbReference type="NCBI Taxonomy" id="1689272"/>
    <lineage>
        <taxon>Bacteria</taxon>
        <taxon>Pseudomonadati</taxon>
        <taxon>Pseudomonadota</taxon>
        <taxon>Betaproteobacteria</taxon>
        <taxon>Neisseriales</taxon>
        <taxon>Neisseriaceae</taxon>
        <taxon>Vitreoscilla</taxon>
    </lineage>
</organism>
<proteinExistence type="inferred from homology"/>
<dbReference type="EC" id="2.7.4.-" evidence="4"/>
<dbReference type="Gene3D" id="3.40.50.300">
    <property type="entry name" value="P-loop containing nucleotide triphosphate hydrolases"/>
    <property type="match status" value="1"/>
</dbReference>
<name>A0ABY4E3R5_9NEIS</name>
<reference evidence="6 7" key="1">
    <citation type="journal article" date="2022" name="Res Sq">
        <title>Evolution of multicellular longitudinally dividing oral cavity symbionts (Neisseriaceae).</title>
        <authorList>
            <person name="Nyongesa S."/>
            <person name="Weber P."/>
            <person name="Bernet E."/>
            <person name="Pullido F."/>
            <person name="Nieckarz M."/>
            <person name="Delaby M."/>
            <person name="Nieves C."/>
            <person name="Viehboeck T."/>
            <person name="Krause N."/>
            <person name="Rivera-Millot A."/>
            <person name="Nakamura A."/>
            <person name="Vischer N."/>
            <person name="VanNieuwenhze M."/>
            <person name="Brun Y."/>
            <person name="Cava F."/>
            <person name="Bulgheresi S."/>
            <person name="Veyrier F."/>
        </authorList>
    </citation>
    <scope>NUCLEOTIDE SEQUENCE [LARGE SCALE GENOMIC DNA]</scope>
    <source>
        <strain evidence="6 7">SN4</strain>
    </source>
</reference>
<dbReference type="GO" id="GO:0008976">
    <property type="term" value="F:polyphosphate kinase activity"/>
    <property type="evidence" value="ECO:0007669"/>
    <property type="project" value="UniProtKB-EC"/>
</dbReference>
<dbReference type="InterPro" id="IPR022486">
    <property type="entry name" value="PPK2_PA0141"/>
</dbReference>
<dbReference type="PANTHER" id="PTHR34383">
    <property type="entry name" value="POLYPHOSPHATE:AMP PHOSPHOTRANSFERASE-RELATED"/>
    <property type="match status" value="1"/>
</dbReference>